<comment type="catalytic activity">
    <reaction evidence="5">
        <text>glucuronate acceptor + UDP-alpha-D-glucuronate = acceptor beta-D-glucuronoside + UDP + H(+)</text>
        <dbReference type="Rhea" id="RHEA:21032"/>
        <dbReference type="ChEBI" id="CHEBI:15378"/>
        <dbReference type="ChEBI" id="CHEBI:58052"/>
        <dbReference type="ChEBI" id="CHEBI:58223"/>
        <dbReference type="ChEBI" id="CHEBI:132367"/>
        <dbReference type="ChEBI" id="CHEBI:132368"/>
        <dbReference type="EC" id="2.4.1.17"/>
    </reaction>
</comment>
<keyword evidence="5" id="KW-1133">Transmembrane helix</keyword>
<evidence type="ECO:0000256" key="2">
    <source>
        <dbReference type="ARBA" id="ARBA00022676"/>
    </source>
</evidence>
<dbReference type="Proteomes" id="UP001627154">
    <property type="component" value="Unassembled WGS sequence"/>
</dbReference>
<keyword evidence="5" id="KW-0812">Transmembrane</keyword>
<dbReference type="CDD" id="cd03784">
    <property type="entry name" value="GT1_Gtf-like"/>
    <property type="match status" value="1"/>
</dbReference>
<keyword evidence="2 4" id="KW-0328">Glycosyltransferase</keyword>
<dbReference type="SUPFAM" id="SSF53756">
    <property type="entry name" value="UDP-Glycosyltransferase/glycogen phosphorylase"/>
    <property type="match status" value="1"/>
</dbReference>
<evidence type="ECO:0000256" key="4">
    <source>
        <dbReference type="RuleBase" id="RU003718"/>
    </source>
</evidence>
<reference evidence="6 7" key="1">
    <citation type="journal article" date="2024" name="bioRxiv">
        <title>A reference genome for Trichogramma kaykai: A tiny desert-dwelling parasitoid wasp with competing sex-ratio distorters.</title>
        <authorList>
            <person name="Culotta J."/>
            <person name="Lindsey A.R."/>
        </authorList>
    </citation>
    <scope>NUCLEOTIDE SEQUENCE [LARGE SCALE GENOMIC DNA]</scope>
    <source>
        <strain evidence="6 7">KSX58</strain>
    </source>
</reference>
<feature type="chain" id="PRO_5044529354" description="UDP-glucuronosyltransferase" evidence="5">
    <location>
        <begin position="27"/>
        <end position="534"/>
    </location>
</feature>
<gene>
    <name evidence="6" type="ORF">TKK_010671</name>
</gene>
<dbReference type="FunFam" id="3.40.50.2000:FF:000050">
    <property type="entry name" value="UDP-glucuronosyltransferase"/>
    <property type="match status" value="1"/>
</dbReference>
<feature type="transmembrane region" description="Helical" evidence="5">
    <location>
        <begin position="493"/>
        <end position="515"/>
    </location>
</feature>
<evidence type="ECO:0000256" key="5">
    <source>
        <dbReference type="RuleBase" id="RU362059"/>
    </source>
</evidence>
<dbReference type="PANTHER" id="PTHR48043:SF27">
    <property type="entry name" value="UDP-GLUCURONOSYLTRANSFERASE"/>
    <property type="match status" value="1"/>
</dbReference>
<dbReference type="EMBL" id="JBJJXI010000085">
    <property type="protein sequence ID" value="KAL3395042.1"/>
    <property type="molecule type" value="Genomic_DNA"/>
</dbReference>
<proteinExistence type="inferred from homology"/>
<evidence type="ECO:0000313" key="7">
    <source>
        <dbReference type="Proteomes" id="UP001627154"/>
    </source>
</evidence>
<name>A0ABD2WQ64_9HYME</name>
<keyword evidence="5" id="KW-0472">Membrane</keyword>
<keyword evidence="5" id="KW-0732">Signal</keyword>
<dbReference type="InterPro" id="IPR035595">
    <property type="entry name" value="UDP_glycos_trans_CS"/>
</dbReference>
<dbReference type="EC" id="2.4.1.17" evidence="5"/>
<organism evidence="6 7">
    <name type="scientific">Trichogramma kaykai</name>
    <dbReference type="NCBI Taxonomy" id="54128"/>
    <lineage>
        <taxon>Eukaryota</taxon>
        <taxon>Metazoa</taxon>
        <taxon>Ecdysozoa</taxon>
        <taxon>Arthropoda</taxon>
        <taxon>Hexapoda</taxon>
        <taxon>Insecta</taxon>
        <taxon>Pterygota</taxon>
        <taxon>Neoptera</taxon>
        <taxon>Endopterygota</taxon>
        <taxon>Hymenoptera</taxon>
        <taxon>Apocrita</taxon>
        <taxon>Proctotrupomorpha</taxon>
        <taxon>Chalcidoidea</taxon>
        <taxon>Trichogrammatidae</taxon>
        <taxon>Trichogramma</taxon>
    </lineage>
</organism>
<comment type="subcellular location">
    <subcellularLocation>
        <location evidence="5">Membrane</location>
        <topology evidence="5">Single-pass membrane protein</topology>
    </subcellularLocation>
</comment>
<dbReference type="Gene3D" id="3.40.50.2000">
    <property type="entry name" value="Glycogen Phosphorylase B"/>
    <property type="match status" value="2"/>
</dbReference>
<dbReference type="Pfam" id="PF00201">
    <property type="entry name" value="UDPGT"/>
    <property type="match status" value="1"/>
</dbReference>
<dbReference type="PANTHER" id="PTHR48043">
    <property type="entry name" value="EG:EG0003.4 PROTEIN-RELATED"/>
    <property type="match status" value="1"/>
</dbReference>
<dbReference type="PROSITE" id="PS00375">
    <property type="entry name" value="UDPGT"/>
    <property type="match status" value="1"/>
</dbReference>
<protein>
    <recommendedName>
        <fullName evidence="5">UDP-glucuronosyltransferase</fullName>
        <ecNumber evidence="5">2.4.1.17</ecNumber>
    </recommendedName>
</protein>
<feature type="signal peptide" evidence="5">
    <location>
        <begin position="1"/>
        <end position="26"/>
    </location>
</feature>
<dbReference type="GO" id="GO:0015020">
    <property type="term" value="F:glucuronosyltransferase activity"/>
    <property type="evidence" value="ECO:0007669"/>
    <property type="project" value="UniProtKB-EC"/>
</dbReference>
<sequence>MEARRGAAATFWLLLLMSASLQHIQGLRILMATMGGTKSHTVPFAALGKQLQLRGHNVTLASGFRGTVPPNSTLRELVSVRLEEYITNYTATWDLVGSRIRNEWPLSPWDAMRYGWESCDSLLGDEYSVALLQNPEGDPRLAWDVALVDGAFPECLLGVLHRGAGANADPPVPTIMLNTVALYTGSLSRQGNPTPWSLRTYFGKAFTQDMNFFDKLRNAFYMGSLEFMHWIMTTKYIQPILRKHLGDQVPDVRELVSEVPLTLQNSHYAVADAQPFLPNVVNVACIHCVQPAPVNEALDKFLEAGFVFVSMGSSVKESGMPRELIDAFVHVLSSLPYNVVWKWDGGFIPNLPPSVRVGPWWPQQDLLGHRGLRAFVSHGGLLSLHEAAYHGAPTLVLPVFCDHDGNAAQAAKLGYALVMEFETFTAAEFRENLLKVASPDPSNPYRLAAKKRSELLKDVPMSAVNMSVWWVEHVARHRGADHLKSSARHIGLLQYYCFDVLGFYLAVLCASYWLVKRFIGKFKSRRRKLKLKES</sequence>
<comment type="similarity">
    <text evidence="1 4">Belongs to the UDP-glycosyltransferase family.</text>
</comment>
<dbReference type="InterPro" id="IPR050271">
    <property type="entry name" value="UDP-glycosyltransferase"/>
</dbReference>
<keyword evidence="3 4" id="KW-0808">Transferase</keyword>
<dbReference type="InterPro" id="IPR002213">
    <property type="entry name" value="UDP_glucos_trans"/>
</dbReference>
<evidence type="ECO:0000313" key="6">
    <source>
        <dbReference type="EMBL" id="KAL3395042.1"/>
    </source>
</evidence>
<evidence type="ECO:0000256" key="1">
    <source>
        <dbReference type="ARBA" id="ARBA00009995"/>
    </source>
</evidence>
<comment type="caution">
    <text evidence="6">The sequence shown here is derived from an EMBL/GenBank/DDBJ whole genome shotgun (WGS) entry which is preliminary data.</text>
</comment>
<keyword evidence="7" id="KW-1185">Reference proteome</keyword>
<dbReference type="GO" id="GO:0016020">
    <property type="term" value="C:membrane"/>
    <property type="evidence" value="ECO:0007669"/>
    <property type="project" value="UniProtKB-SubCell"/>
</dbReference>
<accession>A0ABD2WQ64</accession>
<dbReference type="AlphaFoldDB" id="A0ABD2WQ64"/>
<evidence type="ECO:0000256" key="3">
    <source>
        <dbReference type="ARBA" id="ARBA00022679"/>
    </source>
</evidence>